<keyword evidence="3" id="KW-1005">Bacterial flagellum biogenesis</keyword>
<dbReference type="RefSeq" id="WP_132290973.1">
    <property type="nucleotide sequence ID" value="NZ_SMFU01000008.1"/>
</dbReference>
<evidence type="ECO:0000256" key="2">
    <source>
        <dbReference type="ARBA" id="ARBA00022490"/>
    </source>
</evidence>
<keyword evidence="4" id="KW-0143">Chaperone</keyword>
<organism evidence="7 8">
    <name type="scientific">Marinobacterium mangrovicola</name>
    <dbReference type="NCBI Taxonomy" id="1476959"/>
    <lineage>
        <taxon>Bacteria</taxon>
        <taxon>Pseudomonadati</taxon>
        <taxon>Pseudomonadota</taxon>
        <taxon>Gammaproteobacteria</taxon>
        <taxon>Oceanospirillales</taxon>
        <taxon>Oceanospirillaceae</taxon>
        <taxon>Marinobacterium</taxon>
    </lineage>
</organism>
<comment type="subcellular location">
    <subcellularLocation>
        <location evidence="1">Cytoplasm</location>
        <location evidence="1">Cytosol</location>
    </subcellularLocation>
</comment>
<dbReference type="AlphaFoldDB" id="A0A4R1GF93"/>
<dbReference type="EMBL" id="SMFU01000008">
    <property type="protein sequence ID" value="TCK07047.1"/>
    <property type="molecule type" value="Genomic_DNA"/>
</dbReference>
<evidence type="ECO:0000313" key="7">
    <source>
        <dbReference type="EMBL" id="TCK07047.1"/>
    </source>
</evidence>
<evidence type="ECO:0000256" key="1">
    <source>
        <dbReference type="ARBA" id="ARBA00004514"/>
    </source>
</evidence>
<dbReference type="InterPro" id="IPR008622">
    <property type="entry name" value="FliT"/>
</dbReference>
<protein>
    <recommendedName>
        <fullName evidence="5">Flagellar protein FliT</fullName>
    </recommendedName>
</protein>
<keyword evidence="2" id="KW-0963">Cytoplasm</keyword>
<evidence type="ECO:0000313" key="8">
    <source>
        <dbReference type="Proteomes" id="UP000294546"/>
    </source>
</evidence>
<name>A0A4R1GF93_9GAMM</name>
<evidence type="ECO:0000256" key="3">
    <source>
        <dbReference type="ARBA" id="ARBA00022795"/>
    </source>
</evidence>
<sequence length="106" mass="12146">MQSLNQLALELLQITLALYDKTQAGELEPITGLQQQRATLVAELDKASRQQWPDEEVAEARKLIAQSRELEKKVLQLLTQKRDELGKEHNQLMRSKKASKAYGQFK</sequence>
<dbReference type="OrthoDB" id="9847546at2"/>
<reference evidence="7 8" key="1">
    <citation type="submission" date="2019-03" db="EMBL/GenBank/DDBJ databases">
        <title>Genomic Encyclopedia of Archaeal and Bacterial Type Strains, Phase II (KMG-II): from individual species to whole genera.</title>
        <authorList>
            <person name="Goeker M."/>
        </authorList>
    </citation>
    <scope>NUCLEOTIDE SEQUENCE [LARGE SCALE GENOMIC DNA]</scope>
    <source>
        <strain evidence="7 8">DSM 27697</strain>
    </source>
</reference>
<proteinExistence type="predicted"/>
<dbReference type="GO" id="GO:0044781">
    <property type="term" value="P:bacterial-type flagellum organization"/>
    <property type="evidence" value="ECO:0007669"/>
    <property type="project" value="UniProtKB-KW"/>
</dbReference>
<dbReference type="Gene3D" id="1.20.58.380">
    <property type="entry name" value="Flagellar protein flit"/>
    <property type="match status" value="1"/>
</dbReference>
<accession>A0A4R1GF93</accession>
<evidence type="ECO:0000256" key="5">
    <source>
        <dbReference type="ARBA" id="ARBA00093797"/>
    </source>
</evidence>
<keyword evidence="8" id="KW-1185">Reference proteome</keyword>
<feature type="region of interest" description="Disordered" evidence="6">
    <location>
        <begin position="86"/>
        <end position="106"/>
    </location>
</feature>
<dbReference type="Pfam" id="PF05400">
    <property type="entry name" value="FliT"/>
    <property type="match status" value="1"/>
</dbReference>
<evidence type="ECO:0000256" key="4">
    <source>
        <dbReference type="ARBA" id="ARBA00023186"/>
    </source>
</evidence>
<comment type="caution">
    <text evidence="7">The sequence shown here is derived from an EMBL/GenBank/DDBJ whole genome shotgun (WGS) entry which is preliminary data.</text>
</comment>
<gene>
    <name evidence="7" type="ORF">CLV83_1904</name>
</gene>
<dbReference type="Proteomes" id="UP000294546">
    <property type="component" value="Unassembled WGS sequence"/>
</dbReference>
<evidence type="ECO:0000256" key="6">
    <source>
        <dbReference type="SAM" id="MobiDB-lite"/>
    </source>
</evidence>